<evidence type="ECO:0000256" key="3">
    <source>
        <dbReference type="ARBA" id="ARBA00023163"/>
    </source>
</evidence>
<dbReference type="InterPro" id="IPR009057">
    <property type="entry name" value="Homeodomain-like_sf"/>
</dbReference>
<dbReference type="InterPro" id="IPR036271">
    <property type="entry name" value="Tet_transcr_reg_TetR-rel_C_sf"/>
</dbReference>
<evidence type="ECO:0000256" key="1">
    <source>
        <dbReference type="ARBA" id="ARBA00023015"/>
    </source>
</evidence>
<feature type="domain" description="HTH tetR-type" evidence="5">
    <location>
        <begin position="13"/>
        <end position="73"/>
    </location>
</feature>
<dbReference type="SUPFAM" id="SSF48498">
    <property type="entry name" value="Tetracyclin repressor-like, C-terminal domain"/>
    <property type="match status" value="1"/>
</dbReference>
<evidence type="ECO:0000256" key="4">
    <source>
        <dbReference type="PROSITE-ProRule" id="PRU00335"/>
    </source>
</evidence>
<protein>
    <submittedName>
        <fullName evidence="6">TetR family transcriptional regulator</fullName>
    </submittedName>
</protein>
<dbReference type="SUPFAM" id="SSF46689">
    <property type="entry name" value="Homeodomain-like"/>
    <property type="match status" value="1"/>
</dbReference>
<comment type="caution">
    <text evidence="6">The sequence shown here is derived from an EMBL/GenBank/DDBJ whole genome shotgun (WGS) entry which is preliminary data.</text>
</comment>
<gene>
    <name evidence="6" type="ORF">EDD32_3642</name>
</gene>
<dbReference type="InterPro" id="IPR001647">
    <property type="entry name" value="HTH_TetR"/>
</dbReference>
<dbReference type="OrthoDB" id="3196926at2"/>
<dbReference type="PROSITE" id="PS50977">
    <property type="entry name" value="HTH_TETR_2"/>
    <property type="match status" value="1"/>
</dbReference>
<organism evidence="6 7">
    <name type="scientific">Georgenia muralis</name>
    <dbReference type="NCBI Taxonomy" id="154117"/>
    <lineage>
        <taxon>Bacteria</taxon>
        <taxon>Bacillati</taxon>
        <taxon>Actinomycetota</taxon>
        <taxon>Actinomycetes</taxon>
        <taxon>Micrococcales</taxon>
        <taxon>Bogoriellaceae</taxon>
        <taxon>Georgenia</taxon>
    </lineage>
</organism>
<feature type="DNA-binding region" description="H-T-H motif" evidence="4">
    <location>
        <begin position="36"/>
        <end position="55"/>
    </location>
</feature>
<keyword evidence="2 4" id="KW-0238">DNA-binding</keyword>
<sequence length="196" mass="21519">MTLTTGRAHAERLRPRDRLLATATELFAERGVHAVGIDRILREAGVAKASLYTTFGSKDELVAAYVRSLDERDRDRWAGAVADEADPTAKVLTFFDLALAGQEPHHRGCLYLGVASDYPEATTAGERAVRAAITAHRDWFFTTIADLLRQDGRDDAEELARRLRVLYDGALAGSKLARDGEPLRTARDLAAAMLAR</sequence>
<name>A0A3N4ZAD3_9MICO</name>
<dbReference type="EMBL" id="RKRA01000001">
    <property type="protein sequence ID" value="RPF29083.1"/>
    <property type="molecule type" value="Genomic_DNA"/>
</dbReference>
<dbReference type="Pfam" id="PF00440">
    <property type="entry name" value="TetR_N"/>
    <property type="match status" value="1"/>
</dbReference>
<evidence type="ECO:0000313" key="7">
    <source>
        <dbReference type="Proteomes" id="UP000280726"/>
    </source>
</evidence>
<dbReference type="GO" id="GO:0003677">
    <property type="term" value="F:DNA binding"/>
    <property type="evidence" value="ECO:0007669"/>
    <property type="project" value="UniProtKB-UniRule"/>
</dbReference>
<evidence type="ECO:0000259" key="5">
    <source>
        <dbReference type="PROSITE" id="PS50977"/>
    </source>
</evidence>
<reference evidence="6 7" key="1">
    <citation type="submission" date="2018-11" db="EMBL/GenBank/DDBJ databases">
        <title>Sequencing the genomes of 1000 actinobacteria strains.</title>
        <authorList>
            <person name="Klenk H.-P."/>
        </authorList>
    </citation>
    <scope>NUCLEOTIDE SEQUENCE [LARGE SCALE GENOMIC DNA]</scope>
    <source>
        <strain evidence="6 7">DSM 14418</strain>
    </source>
</reference>
<dbReference type="RefSeq" id="WP_123919776.1">
    <property type="nucleotide sequence ID" value="NZ_RKRA01000001.1"/>
</dbReference>
<proteinExistence type="predicted"/>
<evidence type="ECO:0000313" key="6">
    <source>
        <dbReference type="EMBL" id="RPF29083.1"/>
    </source>
</evidence>
<dbReference type="Proteomes" id="UP000280726">
    <property type="component" value="Unassembled WGS sequence"/>
</dbReference>
<keyword evidence="7" id="KW-1185">Reference proteome</keyword>
<evidence type="ECO:0000256" key="2">
    <source>
        <dbReference type="ARBA" id="ARBA00023125"/>
    </source>
</evidence>
<accession>A0A3N4ZAD3</accession>
<keyword evidence="3" id="KW-0804">Transcription</keyword>
<dbReference type="PANTHER" id="PTHR47506">
    <property type="entry name" value="TRANSCRIPTIONAL REGULATORY PROTEIN"/>
    <property type="match status" value="1"/>
</dbReference>
<dbReference type="AlphaFoldDB" id="A0A3N4ZAD3"/>
<dbReference type="Gene3D" id="1.10.357.10">
    <property type="entry name" value="Tetracycline Repressor, domain 2"/>
    <property type="match status" value="1"/>
</dbReference>
<keyword evidence="1" id="KW-0805">Transcription regulation</keyword>
<dbReference type="PANTHER" id="PTHR47506:SF1">
    <property type="entry name" value="HTH-TYPE TRANSCRIPTIONAL REGULATOR YJDC"/>
    <property type="match status" value="1"/>
</dbReference>
<dbReference type="PRINTS" id="PR00455">
    <property type="entry name" value="HTHTETR"/>
</dbReference>